<feature type="region of interest" description="Disordered" evidence="1">
    <location>
        <begin position="1"/>
        <end position="46"/>
    </location>
</feature>
<dbReference type="AlphaFoldDB" id="A0A4U8UMK6"/>
<organism evidence="2 3">
    <name type="scientific">Steinernema carpocapsae</name>
    <name type="common">Entomopathogenic nematode</name>
    <dbReference type="NCBI Taxonomy" id="34508"/>
    <lineage>
        <taxon>Eukaryota</taxon>
        <taxon>Metazoa</taxon>
        <taxon>Ecdysozoa</taxon>
        <taxon>Nematoda</taxon>
        <taxon>Chromadorea</taxon>
        <taxon>Rhabditida</taxon>
        <taxon>Tylenchina</taxon>
        <taxon>Panagrolaimomorpha</taxon>
        <taxon>Strongyloidoidea</taxon>
        <taxon>Steinernematidae</taxon>
        <taxon>Steinernema</taxon>
    </lineage>
</organism>
<reference evidence="2 3" key="1">
    <citation type="journal article" date="2015" name="Genome Biol.">
        <title>Comparative genomics of Steinernema reveals deeply conserved gene regulatory networks.</title>
        <authorList>
            <person name="Dillman A.R."/>
            <person name="Macchietto M."/>
            <person name="Porter C.F."/>
            <person name="Rogers A."/>
            <person name="Williams B."/>
            <person name="Antoshechkin I."/>
            <person name="Lee M.M."/>
            <person name="Goodwin Z."/>
            <person name="Lu X."/>
            <person name="Lewis E.E."/>
            <person name="Goodrich-Blair H."/>
            <person name="Stock S.P."/>
            <person name="Adams B.J."/>
            <person name="Sternberg P.W."/>
            <person name="Mortazavi A."/>
        </authorList>
    </citation>
    <scope>NUCLEOTIDE SEQUENCE [LARGE SCALE GENOMIC DNA]</scope>
    <source>
        <strain evidence="2 3">ALL</strain>
    </source>
</reference>
<evidence type="ECO:0000313" key="3">
    <source>
        <dbReference type="Proteomes" id="UP000298663"/>
    </source>
</evidence>
<accession>A0A4U8UMK6</accession>
<sequence>MGKLIVAQPRSNTYLKREDTKQHKKENKTFEGTNSENGRELSGGGLREEQQISLQITTHFSSPFAFSSGKRSPLVLRTWNHKASRMIYVHEP</sequence>
<name>A0A4U8UMK6_STECR</name>
<protein>
    <submittedName>
        <fullName evidence="2">Uncharacterized protein</fullName>
    </submittedName>
</protein>
<evidence type="ECO:0000313" key="2">
    <source>
        <dbReference type="EMBL" id="TMS33859.1"/>
    </source>
</evidence>
<dbReference type="EMBL" id="CM016762">
    <property type="protein sequence ID" value="TMS33859.1"/>
    <property type="molecule type" value="Genomic_DNA"/>
</dbReference>
<evidence type="ECO:0000256" key="1">
    <source>
        <dbReference type="SAM" id="MobiDB-lite"/>
    </source>
</evidence>
<dbReference type="Proteomes" id="UP000298663">
    <property type="component" value="Chromosome X"/>
</dbReference>
<keyword evidence="3" id="KW-1185">Reference proteome</keyword>
<gene>
    <name evidence="2" type="ORF">L596_001550</name>
</gene>
<proteinExistence type="predicted"/>
<comment type="caution">
    <text evidence="2">The sequence shown here is derived from an EMBL/GenBank/DDBJ whole genome shotgun (WGS) entry which is preliminary data.</text>
</comment>
<reference evidence="2 3" key="2">
    <citation type="journal article" date="2019" name="G3 (Bethesda)">
        <title>Hybrid Assembly of the Genome of the Entomopathogenic Nematode Steinernema carpocapsae Identifies the X-Chromosome.</title>
        <authorList>
            <person name="Serra L."/>
            <person name="Macchietto M."/>
            <person name="Macias-Munoz A."/>
            <person name="McGill C.J."/>
            <person name="Rodriguez I.M."/>
            <person name="Rodriguez B."/>
            <person name="Murad R."/>
            <person name="Mortazavi A."/>
        </authorList>
    </citation>
    <scope>NUCLEOTIDE SEQUENCE [LARGE SCALE GENOMIC DNA]</scope>
    <source>
        <strain evidence="2 3">ALL</strain>
    </source>
</reference>
<dbReference type="EMBL" id="AZBU02000001">
    <property type="protein sequence ID" value="TMS33859.1"/>
    <property type="molecule type" value="Genomic_DNA"/>
</dbReference>